<proteinExistence type="predicted"/>
<dbReference type="RefSeq" id="WP_124842504.1">
    <property type="nucleotide sequence ID" value="NZ_JAUNKP010000001.1"/>
</dbReference>
<dbReference type="InterPro" id="IPR014710">
    <property type="entry name" value="RmlC-like_jellyroll"/>
</dbReference>
<sequence>MTENLTLSVVKDVASLIQINDAATVSRTVMRAESCRAVLFAFDKGEKLSEHTAAIPVALQTLEGRLLIEADGQAVELVPGDLMHFGTRLPHAVTALEPSKLLLLMLDPRESAS</sequence>
<name>A0A3P1TD36_9ACTN</name>
<gene>
    <name evidence="1" type="ORF">EII34_02445</name>
</gene>
<dbReference type="AlphaFoldDB" id="A0A3P1TD36"/>
<dbReference type="InterPro" id="IPR011051">
    <property type="entry name" value="RmlC_Cupin_sf"/>
</dbReference>
<dbReference type="Proteomes" id="UP000280819">
    <property type="component" value="Unassembled WGS sequence"/>
</dbReference>
<dbReference type="PANTHER" id="PTHR37694">
    <property type="entry name" value="SLR8022 PROTEIN"/>
    <property type="match status" value="1"/>
</dbReference>
<dbReference type="EMBL" id="RQZG01000001">
    <property type="protein sequence ID" value="RRD07362.1"/>
    <property type="molecule type" value="Genomic_DNA"/>
</dbReference>
<dbReference type="SUPFAM" id="SSF51182">
    <property type="entry name" value="RmlC-like cupins"/>
    <property type="match status" value="1"/>
</dbReference>
<protein>
    <submittedName>
        <fullName evidence="1">Cupin</fullName>
    </submittedName>
</protein>
<comment type="caution">
    <text evidence="1">The sequence shown here is derived from an EMBL/GenBank/DDBJ whole genome shotgun (WGS) entry which is preliminary data.</text>
</comment>
<accession>A0A3P1TD36</accession>
<reference evidence="1 2" key="1">
    <citation type="submission" date="2018-11" db="EMBL/GenBank/DDBJ databases">
        <title>Genomes From Bacteria Associated with the Canine Oral Cavity: a Test Case for Automated Genome-Based Taxonomic Assignment.</title>
        <authorList>
            <person name="Coil D.A."/>
            <person name="Jospin G."/>
            <person name="Darling A.E."/>
            <person name="Wallis C."/>
            <person name="Davis I.J."/>
            <person name="Harris S."/>
            <person name="Eisen J.A."/>
            <person name="Holcombe L.J."/>
            <person name="O'Flynn C."/>
        </authorList>
    </citation>
    <scope>NUCLEOTIDE SEQUENCE [LARGE SCALE GENOMIC DNA]</scope>
    <source>
        <strain evidence="1 2">OH887_COT-365</strain>
    </source>
</reference>
<evidence type="ECO:0000313" key="2">
    <source>
        <dbReference type="Proteomes" id="UP000280819"/>
    </source>
</evidence>
<dbReference type="CDD" id="cd02230">
    <property type="entry name" value="cupin_HP0902-like"/>
    <property type="match status" value="1"/>
</dbReference>
<dbReference type="PANTHER" id="PTHR37694:SF1">
    <property type="entry name" value="SLR8022 PROTEIN"/>
    <property type="match status" value="1"/>
</dbReference>
<organism evidence="1 2">
    <name type="scientific">Arachnia propionica</name>
    <dbReference type="NCBI Taxonomy" id="1750"/>
    <lineage>
        <taxon>Bacteria</taxon>
        <taxon>Bacillati</taxon>
        <taxon>Actinomycetota</taxon>
        <taxon>Actinomycetes</taxon>
        <taxon>Propionibacteriales</taxon>
        <taxon>Propionibacteriaceae</taxon>
        <taxon>Arachnia</taxon>
    </lineage>
</organism>
<dbReference type="Gene3D" id="2.60.120.10">
    <property type="entry name" value="Jelly Rolls"/>
    <property type="match status" value="1"/>
</dbReference>
<evidence type="ECO:0000313" key="1">
    <source>
        <dbReference type="EMBL" id="RRD07362.1"/>
    </source>
</evidence>
<dbReference type="OrthoDB" id="1121052at2"/>